<feature type="region of interest" description="Disordered" evidence="2">
    <location>
        <begin position="165"/>
        <end position="213"/>
    </location>
</feature>
<feature type="chain" id="PRO_5013660249" description="Cupin type-1 domain-containing protein" evidence="3">
    <location>
        <begin position="27"/>
        <end position="634"/>
    </location>
</feature>
<gene>
    <name evidence="5" type="ORF">AQUCO_00700403v1</name>
</gene>
<name>A0A2G5EJV7_AQUCA</name>
<evidence type="ECO:0000259" key="4">
    <source>
        <dbReference type="SMART" id="SM00835"/>
    </source>
</evidence>
<dbReference type="PANTHER" id="PTHR31189">
    <property type="entry name" value="OS03G0336100 PROTEIN-RELATED"/>
    <property type="match status" value="1"/>
</dbReference>
<dbReference type="SMART" id="SM00835">
    <property type="entry name" value="Cupin_1"/>
    <property type="match status" value="2"/>
</dbReference>
<feature type="compositionally biased region" description="Low complexity" evidence="2">
    <location>
        <begin position="502"/>
        <end position="527"/>
    </location>
</feature>
<feature type="signal peptide" evidence="3">
    <location>
        <begin position="1"/>
        <end position="26"/>
    </location>
</feature>
<evidence type="ECO:0000256" key="2">
    <source>
        <dbReference type="SAM" id="MobiDB-lite"/>
    </source>
</evidence>
<dbReference type="PANTHER" id="PTHR31189:SF13">
    <property type="entry name" value="CUPINCIN"/>
    <property type="match status" value="1"/>
</dbReference>
<evidence type="ECO:0000256" key="3">
    <source>
        <dbReference type="SAM" id="SignalP"/>
    </source>
</evidence>
<dbReference type="EMBL" id="KZ305024">
    <property type="protein sequence ID" value="PIA56045.1"/>
    <property type="molecule type" value="Genomic_DNA"/>
</dbReference>
<feature type="coiled-coil region" evidence="1">
    <location>
        <begin position="25"/>
        <end position="74"/>
    </location>
</feature>
<keyword evidence="1" id="KW-0175">Coiled coil</keyword>
<proteinExistence type="predicted"/>
<dbReference type="InterPro" id="IPR011051">
    <property type="entry name" value="RmlC_Cupin_sf"/>
</dbReference>
<feature type="coiled-coil region" evidence="1">
    <location>
        <begin position="579"/>
        <end position="606"/>
    </location>
</feature>
<accession>A0A2G5EJV7</accession>
<keyword evidence="3" id="KW-0732">Signal</keyword>
<dbReference type="AlphaFoldDB" id="A0A2G5EJV7"/>
<protein>
    <recommendedName>
        <fullName evidence="4">Cupin type-1 domain-containing protein</fullName>
    </recommendedName>
</protein>
<evidence type="ECO:0000256" key="1">
    <source>
        <dbReference type="SAM" id="Coils"/>
    </source>
</evidence>
<evidence type="ECO:0000313" key="6">
    <source>
        <dbReference type="Proteomes" id="UP000230069"/>
    </source>
</evidence>
<organism evidence="5 6">
    <name type="scientific">Aquilegia coerulea</name>
    <name type="common">Rocky mountain columbine</name>
    <dbReference type="NCBI Taxonomy" id="218851"/>
    <lineage>
        <taxon>Eukaryota</taxon>
        <taxon>Viridiplantae</taxon>
        <taxon>Streptophyta</taxon>
        <taxon>Embryophyta</taxon>
        <taxon>Tracheophyta</taxon>
        <taxon>Spermatophyta</taxon>
        <taxon>Magnoliopsida</taxon>
        <taxon>Ranunculales</taxon>
        <taxon>Ranunculaceae</taxon>
        <taxon>Thalictroideae</taxon>
        <taxon>Aquilegia</taxon>
    </lineage>
</organism>
<feature type="region of interest" description="Disordered" evidence="2">
    <location>
        <begin position="502"/>
        <end position="533"/>
    </location>
</feature>
<feature type="domain" description="Cupin type-1" evidence="4">
    <location>
        <begin position="425"/>
        <end position="606"/>
    </location>
</feature>
<dbReference type="CDD" id="cd02244">
    <property type="entry name" value="cupin_7S_vicilin-like_N"/>
    <property type="match status" value="1"/>
</dbReference>
<dbReference type="Pfam" id="PF00190">
    <property type="entry name" value="Cupin_1"/>
    <property type="match status" value="2"/>
</dbReference>
<dbReference type="InterPro" id="IPR050253">
    <property type="entry name" value="Seed_Storage-Functional"/>
</dbReference>
<reference evidence="5 6" key="1">
    <citation type="submission" date="2017-09" db="EMBL/GenBank/DDBJ databases">
        <title>WGS assembly of Aquilegia coerulea Goldsmith.</title>
        <authorList>
            <person name="Hodges S."/>
            <person name="Kramer E."/>
            <person name="Nordborg M."/>
            <person name="Tomkins J."/>
            <person name="Borevitz J."/>
            <person name="Derieg N."/>
            <person name="Yan J."/>
            <person name="Mihaltcheva S."/>
            <person name="Hayes R.D."/>
            <person name="Rokhsar D."/>
        </authorList>
    </citation>
    <scope>NUCLEOTIDE SEQUENCE [LARGE SCALE GENOMIC DNA]</scope>
    <source>
        <strain evidence="6">cv. Goldsmith</strain>
    </source>
</reference>
<dbReference type="InterPro" id="IPR006045">
    <property type="entry name" value="Cupin_1"/>
</dbReference>
<evidence type="ECO:0000313" key="5">
    <source>
        <dbReference type="EMBL" id="PIA56045.1"/>
    </source>
</evidence>
<dbReference type="OrthoDB" id="1912756at2759"/>
<dbReference type="FunCoup" id="A0A2G5EJV7">
    <property type="interactions" value="212"/>
</dbReference>
<keyword evidence="6" id="KW-1185">Reference proteome</keyword>
<dbReference type="STRING" id="218851.A0A2G5EJV7"/>
<feature type="region of interest" description="Disordered" evidence="2">
    <location>
        <begin position="398"/>
        <end position="425"/>
    </location>
</feature>
<dbReference type="SUPFAM" id="SSF51182">
    <property type="entry name" value="RmlC-like cupins"/>
    <property type="match status" value="2"/>
</dbReference>
<dbReference type="Gene3D" id="2.60.120.10">
    <property type="entry name" value="Jelly Rolls"/>
    <property type="match status" value="2"/>
</dbReference>
<feature type="region of interest" description="Disordered" evidence="2">
    <location>
        <begin position="613"/>
        <end position="634"/>
    </location>
</feature>
<feature type="domain" description="Cupin type-1" evidence="4">
    <location>
        <begin position="218"/>
        <end position="376"/>
    </location>
</feature>
<dbReference type="InParanoid" id="A0A2G5EJV7"/>
<dbReference type="CDD" id="cd02245">
    <property type="entry name" value="cupin_7S_vicilin-like_C"/>
    <property type="match status" value="1"/>
</dbReference>
<sequence>MAFRNKLSFFVFVLFVFLVSATFSLADEKEDLDQLLRKCKQQCRTQPGLDKQEHQKCERDCEEYVKVRQRQQEEGQGGKQGDGLQSDRYKDCVDFCYRWPKSAQLQHCLETCEQVAGAVIEKFLNTEEREDPQREYEKCQQGCQERRWSQERVRSCLKECDEHRKQREQEQGGRGGQEQGGQSEEKGRQGKGGQSEEEGQQGGRQEQGRQSEEDENPYLFHQQKFSSHIKSQQGKVQLLEKFNKRSDLLQGIENYRISYLEANPSTFAVPNHVNAETIFFVLSGQGTITLLQENNRETHNLERGDIIMVRAGTILSFVNRDNKEKLRVASLLQPDNVPGDVKAFVGAGGRDPESYYNTFSNEILEAAFNVKGDQLRKLFEGQNKGVFLKASQEQIKALSRDESSEHGTGGPWPFVHGKSQSNKPYNMFNKERLSQSNQYGKFYVVSQDDYKMLQELDVQLSYANITKGAMIGPYYNSRSTKIAMVVNGNGYIEMACPHISQQQQQQGQGQGRRQQGSQQGEKGQRGSTSTYQKMSGRISRGDVYVTPAGHPFVAVASNDENLEVVMFEINARYNHRYQLAGKNNILKQLEKEAKELSFNVPAKQVEEILNKQQGSLFYPGPKQQQQQQGGHADA</sequence>
<dbReference type="InterPro" id="IPR014710">
    <property type="entry name" value="RmlC-like_jellyroll"/>
</dbReference>
<dbReference type="Proteomes" id="UP000230069">
    <property type="component" value="Unassembled WGS sequence"/>
</dbReference>